<gene>
    <name evidence="1" type="ORF">DPMN_139775</name>
</gene>
<protein>
    <submittedName>
        <fullName evidence="1">Uncharacterized protein</fullName>
    </submittedName>
</protein>
<evidence type="ECO:0000313" key="1">
    <source>
        <dbReference type="EMBL" id="KAH3811364.1"/>
    </source>
</evidence>
<keyword evidence="2" id="KW-1185">Reference proteome</keyword>
<name>A0A9D4G974_DREPO</name>
<reference evidence="1" key="2">
    <citation type="submission" date="2020-11" db="EMBL/GenBank/DDBJ databases">
        <authorList>
            <person name="McCartney M.A."/>
            <person name="Auch B."/>
            <person name="Kono T."/>
            <person name="Mallez S."/>
            <person name="Becker A."/>
            <person name="Gohl D.M."/>
            <person name="Silverstein K.A.T."/>
            <person name="Koren S."/>
            <person name="Bechman K.B."/>
            <person name="Herman A."/>
            <person name="Abrahante J.E."/>
            <person name="Garbe J."/>
        </authorList>
    </citation>
    <scope>NUCLEOTIDE SEQUENCE</scope>
    <source>
        <strain evidence="1">Duluth1</strain>
        <tissue evidence="1">Whole animal</tissue>
    </source>
</reference>
<evidence type="ECO:0000313" key="2">
    <source>
        <dbReference type="Proteomes" id="UP000828390"/>
    </source>
</evidence>
<organism evidence="1 2">
    <name type="scientific">Dreissena polymorpha</name>
    <name type="common">Zebra mussel</name>
    <name type="synonym">Mytilus polymorpha</name>
    <dbReference type="NCBI Taxonomy" id="45954"/>
    <lineage>
        <taxon>Eukaryota</taxon>
        <taxon>Metazoa</taxon>
        <taxon>Spiralia</taxon>
        <taxon>Lophotrochozoa</taxon>
        <taxon>Mollusca</taxon>
        <taxon>Bivalvia</taxon>
        <taxon>Autobranchia</taxon>
        <taxon>Heteroconchia</taxon>
        <taxon>Euheterodonta</taxon>
        <taxon>Imparidentia</taxon>
        <taxon>Neoheterodontei</taxon>
        <taxon>Myida</taxon>
        <taxon>Dreissenoidea</taxon>
        <taxon>Dreissenidae</taxon>
        <taxon>Dreissena</taxon>
    </lineage>
</organism>
<accession>A0A9D4G974</accession>
<dbReference type="Proteomes" id="UP000828390">
    <property type="component" value="Unassembled WGS sequence"/>
</dbReference>
<reference evidence="1" key="1">
    <citation type="journal article" date="2019" name="bioRxiv">
        <title>The Genome of the Zebra Mussel, Dreissena polymorpha: A Resource for Invasive Species Research.</title>
        <authorList>
            <person name="McCartney M.A."/>
            <person name="Auch B."/>
            <person name="Kono T."/>
            <person name="Mallez S."/>
            <person name="Zhang Y."/>
            <person name="Obille A."/>
            <person name="Becker A."/>
            <person name="Abrahante J.E."/>
            <person name="Garbe J."/>
            <person name="Badalamenti J.P."/>
            <person name="Herman A."/>
            <person name="Mangelson H."/>
            <person name="Liachko I."/>
            <person name="Sullivan S."/>
            <person name="Sone E.D."/>
            <person name="Koren S."/>
            <person name="Silverstein K.A.T."/>
            <person name="Beckman K.B."/>
            <person name="Gohl D.M."/>
        </authorList>
    </citation>
    <scope>NUCLEOTIDE SEQUENCE</scope>
    <source>
        <strain evidence="1">Duluth1</strain>
        <tissue evidence="1">Whole animal</tissue>
    </source>
</reference>
<dbReference type="EMBL" id="JAIWYP010000006">
    <property type="protein sequence ID" value="KAH3811364.1"/>
    <property type="molecule type" value="Genomic_DNA"/>
</dbReference>
<comment type="caution">
    <text evidence="1">The sequence shown here is derived from an EMBL/GenBank/DDBJ whole genome shotgun (WGS) entry which is preliminary data.</text>
</comment>
<dbReference type="AlphaFoldDB" id="A0A9D4G974"/>
<proteinExistence type="predicted"/>
<sequence>MRLRLLSGPEAAVPVHVPRLVPGFPHMVPMRVLHHALQHGMGQEEVRRVAHHLLPLLLPVHILS</sequence>